<organism evidence="1">
    <name type="scientific">gut metagenome</name>
    <dbReference type="NCBI Taxonomy" id="749906"/>
    <lineage>
        <taxon>unclassified sequences</taxon>
        <taxon>metagenomes</taxon>
        <taxon>organismal metagenomes</taxon>
    </lineage>
</organism>
<feature type="non-terminal residue" evidence="1">
    <location>
        <position position="52"/>
    </location>
</feature>
<dbReference type="AlphaFoldDB" id="J9BW73"/>
<dbReference type="InterPro" id="IPR008784">
    <property type="entry name" value="Podovirus_Gp16"/>
</dbReference>
<proteinExistence type="predicted"/>
<name>J9BW73_9ZZZZ</name>
<protein>
    <submittedName>
        <fullName evidence="1">Podovirus DNA encapsidation</fullName>
    </submittedName>
</protein>
<evidence type="ECO:0000313" key="1">
    <source>
        <dbReference type="EMBL" id="EJW91825.1"/>
    </source>
</evidence>
<sequence>MYFSPEKTKSHNALFNYIIGIRGCGKTYSTLKWCVERYLKTGERFIYLRRSE</sequence>
<comment type="caution">
    <text evidence="1">The sequence shown here is derived from an EMBL/GenBank/DDBJ whole genome shotgun (WGS) entry which is preliminary data.</text>
</comment>
<dbReference type="Pfam" id="PF05894">
    <property type="entry name" value="Podovirus_Gp16"/>
    <property type="match status" value="1"/>
</dbReference>
<accession>J9BW73</accession>
<gene>
    <name evidence="1" type="ORF">EVA_20069</name>
</gene>
<reference evidence="1" key="1">
    <citation type="journal article" date="2012" name="PLoS ONE">
        <title>Gene sets for utilization of primary and secondary nutrition supplies in the distal gut of endangered iberian lynx.</title>
        <authorList>
            <person name="Alcaide M."/>
            <person name="Messina E."/>
            <person name="Richter M."/>
            <person name="Bargiela R."/>
            <person name="Peplies J."/>
            <person name="Huws S.A."/>
            <person name="Newbold C.J."/>
            <person name="Golyshin P.N."/>
            <person name="Simon M.A."/>
            <person name="Lopez G."/>
            <person name="Yakimov M.M."/>
            <person name="Ferrer M."/>
        </authorList>
    </citation>
    <scope>NUCLEOTIDE SEQUENCE</scope>
</reference>
<dbReference type="EMBL" id="AMCI01007928">
    <property type="protein sequence ID" value="EJW91825.1"/>
    <property type="molecule type" value="Genomic_DNA"/>
</dbReference>